<gene>
    <name evidence="2" type="ORF">FK531_05505</name>
</gene>
<evidence type="ECO:0000313" key="3">
    <source>
        <dbReference type="Proteomes" id="UP000316256"/>
    </source>
</evidence>
<dbReference type="FunFam" id="3.40.50.720:FF:000468">
    <property type="entry name" value="Short-chain dehydrogenase, putative"/>
    <property type="match status" value="1"/>
</dbReference>
<dbReference type="Proteomes" id="UP000316256">
    <property type="component" value="Unassembled WGS sequence"/>
</dbReference>
<dbReference type="InterPro" id="IPR002347">
    <property type="entry name" value="SDR_fam"/>
</dbReference>
<dbReference type="Pfam" id="PF00106">
    <property type="entry name" value="adh_short"/>
    <property type="match status" value="1"/>
</dbReference>
<dbReference type="InterPro" id="IPR036291">
    <property type="entry name" value="NAD(P)-bd_dom_sf"/>
</dbReference>
<sequence length="283" mass="29619">MTEPTTICDRNSYDRAVTRRPVDWQRSHVIVTGGSQGIGAAVARAAAGRGAAVSILARGEQQLRATAEPIGAHWASVDVTDPKALQRAVEDVEARSGPCDVLVACAGTALPGRFLEVPIDEFESQMRLNYLGAVHAARAVLPSMVARGRGHVVLTSSTAGLIGVVGYSGYGPTKAAVHELAHCLRYEVEPAGVTVSVLYPPDTDTPGFAVENTRKPVETSAVSGAITPVSADVVAAAVIAGIDKGRHHISVDPLTRVLVRAGGIVEPVIRPFLTRTIRKSLGT</sequence>
<protein>
    <submittedName>
        <fullName evidence="2">SDR family NAD(P)-dependent oxidoreductase</fullName>
    </submittedName>
</protein>
<keyword evidence="3" id="KW-1185">Reference proteome</keyword>
<dbReference type="SMART" id="SM00822">
    <property type="entry name" value="PKS_KR"/>
    <property type="match status" value="1"/>
</dbReference>
<dbReference type="Gene3D" id="3.40.50.720">
    <property type="entry name" value="NAD(P)-binding Rossmann-like Domain"/>
    <property type="match status" value="1"/>
</dbReference>
<dbReference type="InterPro" id="IPR057326">
    <property type="entry name" value="KR_dom"/>
</dbReference>
<dbReference type="GO" id="GO:0047560">
    <property type="term" value="F:3-dehydrosphinganine reductase activity"/>
    <property type="evidence" value="ECO:0007669"/>
    <property type="project" value="TreeGrafter"/>
</dbReference>
<dbReference type="OrthoDB" id="9792003at2"/>
<reference evidence="2 3" key="1">
    <citation type="submission" date="2019-06" db="EMBL/GenBank/DDBJ databases">
        <title>Rhodococcus spaelei sp. nov., isolated from a cave.</title>
        <authorList>
            <person name="Lee S.D."/>
        </authorList>
    </citation>
    <scope>NUCLEOTIDE SEQUENCE [LARGE SCALE GENOMIC DNA]</scope>
    <source>
        <strain evidence="2 3">C9-5</strain>
    </source>
</reference>
<dbReference type="PRINTS" id="PR00081">
    <property type="entry name" value="GDHRDH"/>
</dbReference>
<dbReference type="SUPFAM" id="SSF51735">
    <property type="entry name" value="NAD(P)-binding Rossmann-fold domains"/>
    <property type="match status" value="1"/>
</dbReference>
<proteinExistence type="predicted"/>
<evidence type="ECO:0000259" key="1">
    <source>
        <dbReference type="SMART" id="SM00822"/>
    </source>
</evidence>
<dbReference type="AlphaFoldDB" id="A0A541BP62"/>
<organism evidence="2 3">
    <name type="scientific">Rhodococcus spelaei</name>
    <dbReference type="NCBI Taxonomy" id="2546320"/>
    <lineage>
        <taxon>Bacteria</taxon>
        <taxon>Bacillati</taxon>
        <taxon>Actinomycetota</taxon>
        <taxon>Actinomycetes</taxon>
        <taxon>Mycobacteriales</taxon>
        <taxon>Nocardiaceae</taxon>
        <taxon>Rhodococcus</taxon>
    </lineage>
</organism>
<evidence type="ECO:0000313" key="2">
    <source>
        <dbReference type="EMBL" id="TQF74109.1"/>
    </source>
</evidence>
<comment type="caution">
    <text evidence="2">The sequence shown here is derived from an EMBL/GenBank/DDBJ whole genome shotgun (WGS) entry which is preliminary data.</text>
</comment>
<name>A0A541BP62_9NOCA</name>
<dbReference type="EMBL" id="VIGH01000002">
    <property type="protein sequence ID" value="TQF74109.1"/>
    <property type="molecule type" value="Genomic_DNA"/>
</dbReference>
<feature type="domain" description="Ketoreductase" evidence="1">
    <location>
        <begin position="27"/>
        <end position="202"/>
    </location>
</feature>
<dbReference type="PANTHER" id="PTHR43550">
    <property type="entry name" value="3-KETODIHYDROSPHINGOSINE REDUCTASE"/>
    <property type="match status" value="1"/>
</dbReference>
<accession>A0A541BP62</accession>
<dbReference type="GO" id="GO:0030148">
    <property type="term" value="P:sphingolipid biosynthetic process"/>
    <property type="evidence" value="ECO:0007669"/>
    <property type="project" value="TreeGrafter"/>
</dbReference>
<dbReference type="GO" id="GO:0006666">
    <property type="term" value="P:3-keto-sphinganine metabolic process"/>
    <property type="evidence" value="ECO:0007669"/>
    <property type="project" value="TreeGrafter"/>
</dbReference>
<dbReference type="GO" id="GO:0016020">
    <property type="term" value="C:membrane"/>
    <property type="evidence" value="ECO:0007669"/>
    <property type="project" value="GOC"/>
</dbReference>
<dbReference type="PANTHER" id="PTHR43550:SF3">
    <property type="entry name" value="3-KETODIHYDROSPHINGOSINE REDUCTASE"/>
    <property type="match status" value="1"/>
</dbReference>